<sequence>MDPNEVNALEESLKQYEQQLQAVHLALESSDGTQASDLLELKQNLEEVICLTKTSLQATHCQNPATEATEGRRSLDDSSQSIDDEFARFQAEIAGLGGTSELADVAGSAVEEDHSKELAELTDHLEGSKVRAPYSKDWGQMEYHNAIVLSVEAADIGHVDDIRVNVMFTHPTTPSMKPCSFFLEGHCKFSAERCRFSHGHAVPLSDLQEYAEPSFSSMQLGSTCLIRNDSDGLWQLATVDSDQASTLSKSSAGKIMVRLSRSGKAVLVAAEDVLPLGDYGGAEDSDCDSDLDLSTEDGPSEMCPPPSEASEEDASVPVIAWMPNESASFPLGLWEKHTKGIGSKLMEKMGYVWGSYFVSRSNGRGKAIFGHCLSVTVVARRKSLDKCMELREKGLTQNSAKVQRKMLLKLQRQEEKLQRQYHKASKSESVFDFLNGHIFSKKHSKGGGAQSLLAKEKSASQDIKSTSSKGLSVESLQVTEAIKKAEREIVRLGKSSARNKDRDKLMHAKVEKKIEEQRQLIRQLQSRERSIQAEQQHRMGNDKLRIF</sequence>
<organism evidence="1 2">
    <name type="scientific">Ixodes persulcatus</name>
    <name type="common">Taiga tick</name>
    <dbReference type="NCBI Taxonomy" id="34615"/>
    <lineage>
        <taxon>Eukaryota</taxon>
        <taxon>Metazoa</taxon>
        <taxon>Ecdysozoa</taxon>
        <taxon>Arthropoda</taxon>
        <taxon>Chelicerata</taxon>
        <taxon>Arachnida</taxon>
        <taxon>Acari</taxon>
        <taxon>Parasitiformes</taxon>
        <taxon>Ixodida</taxon>
        <taxon>Ixodoidea</taxon>
        <taxon>Ixodidae</taxon>
        <taxon>Ixodinae</taxon>
        <taxon>Ixodes</taxon>
    </lineage>
</organism>
<evidence type="ECO:0000313" key="2">
    <source>
        <dbReference type="Proteomes" id="UP000805193"/>
    </source>
</evidence>
<accession>A0AC60NY31</accession>
<comment type="caution">
    <text evidence="1">The sequence shown here is derived from an EMBL/GenBank/DDBJ whole genome shotgun (WGS) entry which is preliminary data.</text>
</comment>
<keyword evidence="2" id="KW-1185">Reference proteome</keyword>
<gene>
    <name evidence="1" type="ORF">HPB47_010797</name>
</gene>
<reference evidence="1 2" key="1">
    <citation type="journal article" date="2020" name="Cell">
        <title>Large-Scale Comparative Analyses of Tick Genomes Elucidate Their Genetic Diversity and Vector Capacities.</title>
        <authorList>
            <consortium name="Tick Genome and Microbiome Consortium (TIGMIC)"/>
            <person name="Jia N."/>
            <person name="Wang J."/>
            <person name="Shi W."/>
            <person name="Du L."/>
            <person name="Sun Y."/>
            <person name="Zhan W."/>
            <person name="Jiang J.F."/>
            <person name="Wang Q."/>
            <person name="Zhang B."/>
            <person name="Ji P."/>
            <person name="Bell-Sakyi L."/>
            <person name="Cui X.M."/>
            <person name="Yuan T.T."/>
            <person name="Jiang B.G."/>
            <person name="Yang W.F."/>
            <person name="Lam T.T."/>
            <person name="Chang Q.C."/>
            <person name="Ding S.J."/>
            <person name="Wang X.J."/>
            <person name="Zhu J.G."/>
            <person name="Ruan X.D."/>
            <person name="Zhao L."/>
            <person name="Wei J.T."/>
            <person name="Ye R.Z."/>
            <person name="Que T.C."/>
            <person name="Du C.H."/>
            <person name="Zhou Y.H."/>
            <person name="Cheng J.X."/>
            <person name="Dai P.F."/>
            <person name="Guo W.B."/>
            <person name="Han X.H."/>
            <person name="Huang E.J."/>
            <person name="Li L.F."/>
            <person name="Wei W."/>
            <person name="Gao Y.C."/>
            <person name="Liu J.Z."/>
            <person name="Shao H.Z."/>
            <person name="Wang X."/>
            <person name="Wang C.C."/>
            <person name="Yang T.C."/>
            <person name="Huo Q.B."/>
            <person name="Li W."/>
            <person name="Chen H.Y."/>
            <person name="Chen S.E."/>
            <person name="Zhou L.G."/>
            <person name="Ni X.B."/>
            <person name="Tian J.H."/>
            <person name="Sheng Y."/>
            <person name="Liu T."/>
            <person name="Pan Y.S."/>
            <person name="Xia L.Y."/>
            <person name="Li J."/>
            <person name="Zhao F."/>
            <person name="Cao W.C."/>
        </authorList>
    </citation>
    <scope>NUCLEOTIDE SEQUENCE [LARGE SCALE GENOMIC DNA]</scope>
    <source>
        <strain evidence="1">Iper-2018</strain>
    </source>
</reference>
<evidence type="ECO:0000313" key="1">
    <source>
        <dbReference type="EMBL" id="KAG0412065.1"/>
    </source>
</evidence>
<name>A0AC60NY31_IXOPE</name>
<dbReference type="Proteomes" id="UP000805193">
    <property type="component" value="Unassembled WGS sequence"/>
</dbReference>
<dbReference type="EMBL" id="JABSTQ010011378">
    <property type="protein sequence ID" value="KAG0412065.1"/>
    <property type="molecule type" value="Genomic_DNA"/>
</dbReference>
<proteinExistence type="predicted"/>
<protein>
    <submittedName>
        <fullName evidence="1">Uncharacterized protein</fullName>
    </submittedName>
</protein>